<organism evidence="6">
    <name type="scientific">hydrothermal vent metagenome</name>
    <dbReference type="NCBI Taxonomy" id="652676"/>
    <lineage>
        <taxon>unclassified sequences</taxon>
        <taxon>metagenomes</taxon>
        <taxon>ecological metagenomes</taxon>
    </lineage>
</organism>
<dbReference type="PROSITE" id="PS00198">
    <property type="entry name" value="4FE4S_FER_1"/>
    <property type="match status" value="1"/>
</dbReference>
<dbReference type="InterPro" id="IPR040156">
    <property type="entry name" value="ETF-QO"/>
</dbReference>
<dbReference type="SUPFAM" id="SSF51905">
    <property type="entry name" value="FAD/NAD(P)-binding domain"/>
    <property type="match status" value="1"/>
</dbReference>
<dbReference type="InterPro" id="IPR017900">
    <property type="entry name" value="4Fe4S_Fe_S_CS"/>
</dbReference>
<sequence length="564" mass="61834">MEYDVILVGASPSNMALAWRLVEKADTPIRIAILEKSKSLGGHLLSGAVTNPRVIQTMFPEWDKGEFPLEGVCEKSHVTMLGSKGWAHVPHMFMPPYFKKEGYAIISISNMVAFIASKIAEKAKEKEGVVVDIYPAFPARSIVYEGERVVGVKVDSTGKDELDICYAKVVVFGDKGFTSRDLISKFNLCKTEQTYAVGVKEIWETKESYEGMVWHTMGYPLPPGHLGGGFIYGCKNNKLIVGMVMGLDFANPNIRPPQALQDLKKHPFVQEKIGGGKILRYGASILPEGGYYSLPEKFAVDGALLVGDALGVLDVKRFSGVDKAMQSGLDAADTIHSALKNGDTTATGLSGYQEKLMSGWVGKELKSSRYFRKAFRDYPELLNTAIPKIMKYVDSGKGLIASGIALGLTDLKGSINLLGAQKMMDNPAEAGPMTYEKDYKAIKADYSAKVETPKEFDSETIYSTDDVVYYAHTHYEEGNNHIEEFSADTCKKCIAEYEAEGKETPCVGDCTASVHQTLNKEGVKVHAMALENCVQCRTCEIVCPYENLRVNAALHGYGPDFSGM</sequence>
<evidence type="ECO:0000256" key="2">
    <source>
        <dbReference type="ARBA" id="ARBA00022630"/>
    </source>
</evidence>
<dbReference type="PANTHER" id="PTHR10617:SF107">
    <property type="entry name" value="ELECTRON TRANSFER FLAVOPROTEIN-UBIQUINONE OXIDOREDUCTASE, MITOCHONDRIAL"/>
    <property type="match status" value="1"/>
</dbReference>
<dbReference type="GO" id="GO:0004174">
    <property type="term" value="F:electron-transferring-flavoprotein dehydrogenase activity"/>
    <property type="evidence" value="ECO:0007669"/>
    <property type="project" value="UniProtKB-EC"/>
</dbReference>
<reference evidence="6" key="1">
    <citation type="submission" date="2018-06" db="EMBL/GenBank/DDBJ databases">
        <authorList>
            <person name="Zhirakovskaya E."/>
        </authorList>
    </citation>
    <scope>NUCLEOTIDE SEQUENCE</scope>
</reference>
<dbReference type="InterPro" id="IPR036188">
    <property type="entry name" value="FAD/NAD-bd_sf"/>
</dbReference>
<name>A0A3B1C937_9ZZZZ</name>
<keyword evidence="2" id="KW-0285">Flavoprotein</keyword>
<comment type="cofactor">
    <cofactor evidence="1">
        <name>FAD</name>
        <dbReference type="ChEBI" id="CHEBI:57692"/>
    </cofactor>
</comment>
<dbReference type="Gene3D" id="3.30.70.20">
    <property type="match status" value="1"/>
</dbReference>
<gene>
    <name evidence="6" type="ORF">MNBD_NITROSPINAE02-1022</name>
</gene>
<proteinExistence type="predicted"/>
<dbReference type="EC" id="1.5.5.1" evidence="6"/>
<dbReference type="InterPro" id="IPR017896">
    <property type="entry name" value="4Fe4S_Fe-S-bd"/>
</dbReference>
<keyword evidence="4 6" id="KW-0560">Oxidoreductase</keyword>
<evidence type="ECO:0000313" key="6">
    <source>
        <dbReference type="EMBL" id="VAX20388.1"/>
    </source>
</evidence>
<protein>
    <submittedName>
        <fullName evidence="6">Electron transfer flavoprotein-ubiquinone oxidoreductase</fullName>
        <ecNumber evidence="6">1.5.5.1</ecNumber>
    </submittedName>
</protein>
<evidence type="ECO:0000259" key="5">
    <source>
        <dbReference type="PROSITE" id="PS51379"/>
    </source>
</evidence>
<dbReference type="Gene3D" id="3.50.50.60">
    <property type="entry name" value="FAD/NAD(P)-binding domain"/>
    <property type="match status" value="1"/>
</dbReference>
<keyword evidence="6" id="KW-0830">Ubiquinone</keyword>
<evidence type="ECO:0000256" key="1">
    <source>
        <dbReference type="ARBA" id="ARBA00001974"/>
    </source>
</evidence>
<evidence type="ECO:0000256" key="4">
    <source>
        <dbReference type="ARBA" id="ARBA00023002"/>
    </source>
</evidence>
<accession>A0A3B1C937</accession>
<dbReference type="AlphaFoldDB" id="A0A3B1C937"/>
<feature type="domain" description="4Fe-4S ferredoxin-type" evidence="5">
    <location>
        <begin position="524"/>
        <end position="553"/>
    </location>
</feature>
<dbReference type="SUPFAM" id="SSF54373">
    <property type="entry name" value="FAD-linked reductases, C-terminal domain"/>
    <property type="match status" value="1"/>
</dbReference>
<dbReference type="Pfam" id="PF21162">
    <property type="entry name" value="ETFQO_UQ-bd"/>
    <property type="match status" value="1"/>
</dbReference>
<dbReference type="PANTHER" id="PTHR10617">
    <property type="entry name" value="ELECTRON TRANSFER FLAVOPROTEIN-UBIQUINONE OXIDOREDUCTASE"/>
    <property type="match status" value="1"/>
</dbReference>
<dbReference type="PROSITE" id="PS51379">
    <property type="entry name" value="4FE4S_FER_2"/>
    <property type="match status" value="1"/>
</dbReference>
<dbReference type="Gene3D" id="3.30.9.90">
    <property type="match status" value="1"/>
</dbReference>
<keyword evidence="3" id="KW-0274">FAD</keyword>
<evidence type="ECO:0000256" key="3">
    <source>
        <dbReference type="ARBA" id="ARBA00022827"/>
    </source>
</evidence>
<dbReference type="SUPFAM" id="SSF54862">
    <property type="entry name" value="4Fe-4S ferredoxins"/>
    <property type="match status" value="1"/>
</dbReference>
<dbReference type="EMBL" id="UOGE01000055">
    <property type="protein sequence ID" value="VAX20388.1"/>
    <property type="molecule type" value="Genomic_DNA"/>
</dbReference>
<dbReference type="InterPro" id="IPR049398">
    <property type="entry name" value="ETF-QO/FixC_UQ-bd"/>
</dbReference>